<dbReference type="OrthoDB" id="5821374at2759"/>
<dbReference type="EMBL" id="JARK01001344">
    <property type="protein sequence ID" value="EYC27761.1"/>
    <property type="molecule type" value="Genomic_DNA"/>
</dbReference>
<name>A0A016VKE1_9BILA</name>
<comment type="caution">
    <text evidence="1">The sequence shown here is derived from an EMBL/GenBank/DDBJ whole genome shotgun (WGS) entry which is preliminary data.</text>
</comment>
<proteinExistence type="predicted"/>
<sequence length="83" mass="9402">MVVCEIVFFVYWEFSDTDNFTPVEVIVSDTIELLFFDVLILPYLILNGNIHSQLKAVIKLHSAQTSRSNVRIDAQVSTGVMPL</sequence>
<evidence type="ECO:0000313" key="2">
    <source>
        <dbReference type="Proteomes" id="UP000024635"/>
    </source>
</evidence>
<reference evidence="2" key="1">
    <citation type="journal article" date="2015" name="Nat. Genet.">
        <title>The genome and transcriptome of the zoonotic hookworm Ancylostoma ceylanicum identify infection-specific gene families.</title>
        <authorList>
            <person name="Schwarz E.M."/>
            <person name="Hu Y."/>
            <person name="Antoshechkin I."/>
            <person name="Miller M.M."/>
            <person name="Sternberg P.W."/>
            <person name="Aroian R.V."/>
        </authorList>
    </citation>
    <scope>NUCLEOTIDE SEQUENCE</scope>
    <source>
        <strain evidence="2">HY135</strain>
    </source>
</reference>
<organism evidence="1 2">
    <name type="scientific">Ancylostoma ceylanicum</name>
    <dbReference type="NCBI Taxonomy" id="53326"/>
    <lineage>
        <taxon>Eukaryota</taxon>
        <taxon>Metazoa</taxon>
        <taxon>Ecdysozoa</taxon>
        <taxon>Nematoda</taxon>
        <taxon>Chromadorea</taxon>
        <taxon>Rhabditida</taxon>
        <taxon>Rhabditina</taxon>
        <taxon>Rhabditomorpha</taxon>
        <taxon>Strongyloidea</taxon>
        <taxon>Ancylostomatidae</taxon>
        <taxon>Ancylostomatinae</taxon>
        <taxon>Ancylostoma</taxon>
    </lineage>
</organism>
<dbReference type="AlphaFoldDB" id="A0A016VKE1"/>
<dbReference type="Proteomes" id="UP000024635">
    <property type="component" value="Unassembled WGS sequence"/>
</dbReference>
<evidence type="ECO:0000313" key="1">
    <source>
        <dbReference type="EMBL" id="EYC27761.1"/>
    </source>
</evidence>
<protein>
    <submittedName>
        <fullName evidence="1">Uncharacterized protein</fullName>
    </submittedName>
</protein>
<gene>
    <name evidence="1" type="primary">Acey_s0008.g168</name>
    <name evidence="1" type="ORF">Y032_0008g168</name>
</gene>
<accession>A0A016VKE1</accession>
<keyword evidence="2" id="KW-1185">Reference proteome</keyword>